<evidence type="ECO:0000259" key="1">
    <source>
        <dbReference type="PROSITE" id="PS51352"/>
    </source>
</evidence>
<proteinExistence type="predicted"/>
<gene>
    <name evidence="2" type="ORF">IGS68_18595</name>
</gene>
<dbReference type="PROSITE" id="PS51352">
    <property type="entry name" value="THIOREDOXIN_2"/>
    <property type="match status" value="1"/>
</dbReference>
<keyword evidence="3" id="KW-1185">Reference proteome</keyword>
<dbReference type="Gene3D" id="3.40.30.10">
    <property type="entry name" value="Glutaredoxin"/>
    <property type="match status" value="1"/>
</dbReference>
<evidence type="ECO:0000313" key="3">
    <source>
        <dbReference type="Proteomes" id="UP000595197"/>
    </source>
</evidence>
<dbReference type="InterPro" id="IPR013766">
    <property type="entry name" value="Thioredoxin_domain"/>
</dbReference>
<sequence>MAAQSTICDFGWKAVDFSLPATDGGRYGLADIRGANGTLVMFICNHCPYVKAVIDRIVRDCRDLEAHGVRAVAIMSNDTERYPDDGFDNMKRFAERHALPFPYLIDESQQVARAYDAVCTPDFFGFNADLELQYRGRLDASKVQPVPNARRELFDAMVRIAGTGQGPAEQIPSMGCSIKWRQAEPAGR</sequence>
<reference evidence="2" key="1">
    <citation type="submission" date="2021-02" db="EMBL/GenBank/DDBJ databases">
        <title>Skermanella TT6 skin isolate.</title>
        <authorList>
            <person name="Lee K."/>
            <person name="Ganzorig M."/>
        </authorList>
    </citation>
    <scope>NUCLEOTIDE SEQUENCE</scope>
    <source>
        <strain evidence="2">TT6</strain>
    </source>
</reference>
<protein>
    <submittedName>
        <fullName evidence="2">Thioredoxin family protein</fullName>
    </submittedName>
</protein>
<dbReference type="PANTHER" id="PTHR43640">
    <property type="entry name" value="OS07G0260300 PROTEIN"/>
    <property type="match status" value="1"/>
</dbReference>
<dbReference type="Pfam" id="PF00578">
    <property type="entry name" value="AhpC-TSA"/>
    <property type="match status" value="1"/>
</dbReference>
<dbReference type="Proteomes" id="UP000595197">
    <property type="component" value="Chromosome"/>
</dbReference>
<dbReference type="PANTHER" id="PTHR43640:SF1">
    <property type="entry name" value="THIOREDOXIN-DEPENDENT PEROXIREDOXIN"/>
    <property type="match status" value="1"/>
</dbReference>
<feature type="domain" description="Thioredoxin" evidence="1">
    <location>
        <begin position="8"/>
        <end position="159"/>
    </location>
</feature>
<dbReference type="SUPFAM" id="SSF52833">
    <property type="entry name" value="Thioredoxin-like"/>
    <property type="match status" value="1"/>
</dbReference>
<dbReference type="EMBL" id="CP067420">
    <property type="protein sequence ID" value="QQP88062.1"/>
    <property type="molecule type" value="Genomic_DNA"/>
</dbReference>
<organism evidence="2 3">
    <name type="scientific">Skermanella cutis</name>
    <dbReference type="NCBI Taxonomy" id="2775420"/>
    <lineage>
        <taxon>Bacteria</taxon>
        <taxon>Pseudomonadati</taxon>
        <taxon>Pseudomonadota</taxon>
        <taxon>Alphaproteobacteria</taxon>
        <taxon>Rhodospirillales</taxon>
        <taxon>Azospirillaceae</taxon>
        <taxon>Skermanella</taxon>
    </lineage>
</organism>
<dbReference type="InterPro" id="IPR000866">
    <property type="entry name" value="AhpC/TSA"/>
</dbReference>
<dbReference type="CDD" id="cd02969">
    <property type="entry name" value="PRX_like1"/>
    <property type="match status" value="1"/>
</dbReference>
<dbReference type="InterPro" id="IPR047262">
    <property type="entry name" value="PRX-like1"/>
</dbReference>
<name>A0ABX7B170_9PROT</name>
<evidence type="ECO:0000313" key="2">
    <source>
        <dbReference type="EMBL" id="QQP88062.1"/>
    </source>
</evidence>
<accession>A0ABX7B170</accession>
<dbReference type="InterPro" id="IPR036249">
    <property type="entry name" value="Thioredoxin-like_sf"/>
</dbReference>